<reference evidence="1 2" key="1">
    <citation type="journal article" date="2024" name="bioRxiv">
        <title>A reference genome for Trichogramma kaykai: A tiny desert-dwelling parasitoid wasp with competing sex-ratio distorters.</title>
        <authorList>
            <person name="Culotta J."/>
            <person name="Lindsey A.R."/>
        </authorList>
    </citation>
    <scope>NUCLEOTIDE SEQUENCE [LARGE SCALE GENOMIC DNA]</scope>
    <source>
        <strain evidence="1 2">KSX58</strain>
    </source>
</reference>
<organism evidence="1 2">
    <name type="scientific">Trichogramma kaykai</name>
    <dbReference type="NCBI Taxonomy" id="54128"/>
    <lineage>
        <taxon>Eukaryota</taxon>
        <taxon>Metazoa</taxon>
        <taxon>Ecdysozoa</taxon>
        <taxon>Arthropoda</taxon>
        <taxon>Hexapoda</taxon>
        <taxon>Insecta</taxon>
        <taxon>Pterygota</taxon>
        <taxon>Neoptera</taxon>
        <taxon>Endopterygota</taxon>
        <taxon>Hymenoptera</taxon>
        <taxon>Apocrita</taxon>
        <taxon>Proctotrupomorpha</taxon>
        <taxon>Chalcidoidea</taxon>
        <taxon>Trichogrammatidae</taxon>
        <taxon>Trichogramma</taxon>
    </lineage>
</organism>
<accession>A0ABD2XQN2</accession>
<comment type="caution">
    <text evidence="1">The sequence shown here is derived from an EMBL/GenBank/DDBJ whole genome shotgun (WGS) entry which is preliminary data.</text>
</comment>
<dbReference type="Proteomes" id="UP001627154">
    <property type="component" value="Unassembled WGS sequence"/>
</dbReference>
<proteinExistence type="predicted"/>
<dbReference type="AlphaFoldDB" id="A0ABD2XQN2"/>
<dbReference type="EMBL" id="JBJJXI010000018">
    <property type="protein sequence ID" value="KAL3406918.1"/>
    <property type="molecule type" value="Genomic_DNA"/>
</dbReference>
<name>A0ABD2XQN2_9HYME</name>
<sequence>MIYPKYADSRYGIIKKSTYFVARGGSFSITAFRDVPRVPEIFHSIQMDTTRAPRNTIETSGKIIILDLRELVHKRAQTMVEKKNIYIILLYGHRWNINQKRMVHYDRRLYIAGRFPALPLADLIATRGSYRKHNGLKIFRRFYRHLFYIFFSKAVLSFLENNEAKLF</sequence>
<gene>
    <name evidence="1" type="ORF">TKK_001030</name>
</gene>
<protein>
    <submittedName>
        <fullName evidence="1">Uncharacterized protein</fullName>
    </submittedName>
</protein>
<evidence type="ECO:0000313" key="1">
    <source>
        <dbReference type="EMBL" id="KAL3406918.1"/>
    </source>
</evidence>
<keyword evidence="2" id="KW-1185">Reference proteome</keyword>
<evidence type="ECO:0000313" key="2">
    <source>
        <dbReference type="Proteomes" id="UP001627154"/>
    </source>
</evidence>